<evidence type="ECO:0000256" key="3">
    <source>
        <dbReference type="ARBA" id="ARBA00009528"/>
    </source>
</evidence>
<dbReference type="NCBIfam" id="NF002074">
    <property type="entry name" value="PRK00913.1-4"/>
    <property type="match status" value="1"/>
</dbReference>
<dbReference type="SUPFAM" id="SSF52949">
    <property type="entry name" value="Macro domain-like"/>
    <property type="match status" value="1"/>
</dbReference>
<evidence type="ECO:0000256" key="8">
    <source>
        <dbReference type="HAMAP-Rule" id="MF_00181"/>
    </source>
</evidence>
<dbReference type="EMBL" id="CP129013">
    <property type="protein sequence ID" value="WLR41279.1"/>
    <property type="molecule type" value="Genomic_DNA"/>
</dbReference>
<evidence type="ECO:0000256" key="6">
    <source>
        <dbReference type="ARBA" id="ARBA00022801"/>
    </source>
</evidence>
<keyword evidence="6 8" id="KW-0378">Hydrolase</keyword>
<feature type="domain" description="Cytosol aminopeptidase" evidence="9">
    <location>
        <begin position="346"/>
        <end position="353"/>
    </location>
</feature>
<comment type="catalytic activity">
    <reaction evidence="1 8">
        <text>Release of an N-terminal amino acid, Xaa-|-Yaa-, in which Xaa is preferably Leu, but may be other amino acids including Pro although not Arg or Lys, and Yaa may be Pro. Amino acid amides and methyl esters are also readily hydrolyzed, but rates on arylamides are exceedingly low.</text>
        <dbReference type="EC" id="3.4.11.1"/>
    </reaction>
</comment>
<dbReference type="NCBIfam" id="NF002083">
    <property type="entry name" value="PRK00913.3-5"/>
    <property type="match status" value="1"/>
</dbReference>
<dbReference type="Gene3D" id="3.40.220.10">
    <property type="entry name" value="Leucine Aminopeptidase, subunit E, domain 1"/>
    <property type="match status" value="1"/>
</dbReference>
<feature type="binding site" evidence="8">
    <location>
        <position position="348"/>
    </location>
    <ligand>
        <name>Mn(2+)</name>
        <dbReference type="ChEBI" id="CHEBI:29035"/>
        <label>1</label>
    </ligand>
</feature>
<gene>
    <name evidence="8" type="primary">pepA</name>
    <name evidence="10" type="ORF">LC087_10060</name>
</gene>
<dbReference type="Pfam" id="PF02789">
    <property type="entry name" value="Peptidase_M17_N"/>
    <property type="match status" value="1"/>
</dbReference>
<feature type="active site" evidence="8">
    <location>
        <position position="352"/>
    </location>
</feature>
<dbReference type="EC" id="3.4.11.10" evidence="8"/>
<organism evidence="10 11">
    <name type="scientific">Bacillus carboniphilus</name>
    <dbReference type="NCBI Taxonomy" id="86663"/>
    <lineage>
        <taxon>Bacteria</taxon>
        <taxon>Bacillati</taxon>
        <taxon>Bacillota</taxon>
        <taxon>Bacilli</taxon>
        <taxon>Bacillales</taxon>
        <taxon>Bacillaceae</taxon>
        <taxon>Bacillus</taxon>
    </lineage>
</organism>
<dbReference type="RefSeq" id="WP_226540291.1">
    <property type="nucleotide sequence ID" value="NZ_CP129013.1"/>
</dbReference>
<comment type="cofactor">
    <cofactor evidence="8">
        <name>Mn(2+)</name>
        <dbReference type="ChEBI" id="CHEBI:29035"/>
    </cofactor>
    <text evidence="8">Binds 2 manganese ions per subunit.</text>
</comment>
<sequence>MEFTVKKKEHLYEKKTLIVGVFKEDTSYNETILEMDRQMDGSLMDMIKDKDIRSDSKKVSTIHTLGKLPIKRIYFVGLGYKDQYSVDIAREAFGRVCQKVQGDGHQEVSVVLDTFIQSEIDEVKIAQLLGEAATLSTYRIVHYKKSETGEEVSNLKKVQVDTNGEHKAISANIKVGSLYGTGANKARTLVNMPGNILTPTKMAEEAISIAQQYGLQYDILEKDQMESLGMGALLAVNKGSEEPPKMIILKYQGKKNWEDVIALVGKGITFDTGGYSLKSKDSIVEMKTDMGGAASVLGAMEIIAQIKPEQNVLAVIPSTDNMISGGAMKPDDVITSMSGKTIEVLNTDAEGRLALADGITYAKQNGAKYIIDVATLTGGVVVALGNETTGTMTNDQELLQSVEKASENCGEPIWQLPIPPKHKERVCKSKVADLNNSPGRDGHAIFAAAFLQEFVEKTPWVHLDIAGTAMKKQADDLGPSGATGVMSRTLANFIENFSE</sequence>
<feature type="binding site" evidence="8">
    <location>
        <position position="271"/>
    </location>
    <ligand>
        <name>Mn(2+)</name>
        <dbReference type="ChEBI" id="CHEBI:29035"/>
        <label>2</label>
    </ligand>
</feature>
<keyword evidence="4 8" id="KW-0031">Aminopeptidase</keyword>
<evidence type="ECO:0000313" key="11">
    <source>
        <dbReference type="Proteomes" id="UP001197974"/>
    </source>
</evidence>
<accession>A0ABY9JR39</accession>
<evidence type="ECO:0000256" key="1">
    <source>
        <dbReference type="ARBA" id="ARBA00000135"/>
    </source>
</evidence>
<dbReference type="NCBIfam" id="NF002073">
    <property type="entry name" value="PRK00913.1-2"/>
    <property type="match status" value="1"/>
</dbReference>
<evidence type="ECO:0000259" key="9">
    <source>
        <dbReference type="PROSITE" id="PS00631"/>
    </source>
</evidence>
<keyword evidence="11" id="KW-1185">Reference proteome</keyword>
<feature type="binding site" evidence="8">
    <location>
        <position position="350"/>
    </location>
    <ligand>
        <name>Mn(2+)</name>
        <dbReference type="ChEBI" id="CHEBI:29035"/>
        <label>1</label>
    </ligand>
</feature>
<dbReference type="HAMAP" id="MF_00181">
    <property type="entry name" value="Cytosol_peptidase_M17"/>
    <property type="match status" value="1"/>
</dbReference>
<feature type="active site" evidence="8">
    <location>
        <position position="278"/>
    </location>
</feature>
<protein>
    <recommendedName>
        <fullName evidence="8">Probable cytosol aminopeptidase</fullName>
        <ecNumber evidence="8">3.4.11.1</ecNumber>
    </recommendedName>
    <alternativeName>
        <fullName evidence="8">Leucine aminopeptidase</fullName>
        <shortName evidence="8">LAP</shortName>
        <ecNumber evidence="8">3.4.11.10</ecNumber>
    </alternativeName>
    <alternativeName>
        <fullName evidence="8">Leucyl aminopeptidase</fullName>
    </alternativeName>
</protein>
<dbReference type="Pfam" id="PF00883">
    <property type="entry name" value="Peptidase_M17"/>
    <property type="match status" value="1"/>
</dbReference>
<keyword evidence="8" id="KW-0963">Cytoplasm</keyword>
<dbReference type="InterPro" id="IPR043472">
    <property type="entry name" value="Macro_dom-like"/>
</dbReference>
<feature type="binding site" evidence="8">
    <location>
        <position position="266"/>
    </location>
    <ligand>
        <name>Mn(2+)</name>
        <dbReference type="ChEBI" id="CHEBI:29035"/>
        <label>2</label>
    </ligand>
</feature>
<feature type="binding site" evidence="8">
    <location>
        <position position="271"/>
    </location>
    <ligand>
        <name>Mn(2+)</name>
        <dbReference type="ChEBI" id="CHEBI:29035"/>
        <label>1</label>
    </ligand>
</feature>
<keyword evidence="8" id="KW-0464">Manganese</keyword>
<dbReference type="Gene3D" id="3.40.630.10">
    <property type="entry name" value="Zn peptidases"/>
    <property type="match status" value="1"/>
</dbReference>
<evidence type="ECO:0000256" key="7">
    <source>
        <dbReference type="ARBA" id="ARBA00049972"/>
    </source>
</evidence>
<dbReference type="EC" id="3.4.11.1" evidence="8"/>
<evidence type="ECO:0000313" key="10">
    <source>
        <dbReference type="EMBL" id="WLR41279.1"/>
    </source>
</evidence>
<proteinExistence type="inferred from homology"/>
<evidence type="ECO:0000256" key="5">
    <source>
        <dbReference type="ARBA" id="ARBA00022670"/>
    </source>
</evidence>
<dbReference type="PROSITE" id="PS00631">
    <property type="entry name" value="CYTOSOL_AP"/>
    <property type="match status" value="1"/>
</dbReference>
<name>A0ABY9JR39_9BACI</name>
<keyword evidence="5 8" id="KW-0645">Protease</keyword>
<feature type="binding site" evidence="8">
    <location>
        <position position="289"/>
    </location>
    <ligand>
        <name>Mn(2+)</name>
        <dbReference type="ChEBI" id="CHEBI:29035"/>
        <label>2</label>
    </ligand>
</feature>
<dbReference type="GO" id="GO:0004177">
    <property type="term" value="F:aminopeptidase activity"/>
    <property type="evidence" value="ECO:0007669"/>
    <property type="project" value="UniProtKB-KW"/>
</dbReference>
<reference evidence="10 11" key="1">
    <citation type="submission" date="2023-06" db="EMBL/GenBank/DDBJ databases">
        <title>Five Gram-positive bacteria isolated from mangrove sediments in Shenzhen, Guangdong, China.</title>
        <authorList>
            <person name="Yu S."/>
            <person name="Zheng W."/>
            <person name="Huang Y."/>
        </authorList>
    </citation>
    <scope>NUCLEOTIDE SEQUENCE [LARGE SCALE GENOMIC DNA]</scope>
    <source>
        <strain evidence="10 11">SaN35-3</strain>
    </source>
</reference>
<comment type="similarity">
    <text evidence="3 8">Belongs to the peptidase M17 family.</text>
</comment>
<comment type="subcellular location">
    <subcellularLocation>
        <location evidence="8">Cytoplasm</location>
    </subcellularLocation>
</comment>
<dbReference type="InterPro" id="IPR011356">
    <property type="entry name" value="Leucine_aapep/pepB"/>
</dbReference>
<dbReference type="InterPro" id="IPR023042">
    <property type="entry name" value="Peptidase_M17_leu_NH2_pept"/>
</dbReference>
<dbReference type="Proteomes" id="UP001197974">
    <property type="component" value="Chromosome"/>
</dbReference>
<feature type="binding site" evidence="8">
    <location>
        <position position="350"/>
    </location>
    <ligand>
        <name>Mn(2+)</name>
        <dbReference type="ChEBI" id="CHEBI:29035"/>
        <label>2</label>
    </ligand>
</feature>
<dbReference type="PANTHER" id="PTHR11963:SF23">
    <property type="entry name" value="CYTOSOL AMINOPEPTIDASE"/>
    <property type="match status" value="1"/>
</dbReference>
<dbReference type="CDD" id="cd00433">
    <property type="entry name" value="Peptidase_M17"/>
    <property type="match status" value="1"/>
</dbReference>
<dbReference type="PANTHER" id="PTHR11963">
    <property type="entry name" value="LEUCINE AMINOPEPTIDASE-RELATED"/>
    <property type="match status" value="1"/>
</dbReference>
<comment type="function">
    <text evidence="7 8">Presumably involved in the processing and regular turnover of intracellular proteins. Catalyzes the removal of unsubstituted N-terminal amino acids from various peptides.</text>
</comment>
<keyword evidence="8" id="KW-0479">Metal-binding</keyword>
<evidence type="ECO:0000256" key="4">
    <source>
        <dbReference type="ARBA" id="ARBA00022438"/>
    </source>
</evidence>
<dbReference type="InterPro" id="IPR000819">
    <property type="entry name" value="Peptidase_M17_C"/>
</dbReference>
<evidence type="ECO:0000256" key="2">
    <source>
        <dbReference type="ARBA" id="ARBA00000967"/>
    </source>
</evidence>
<comment type="catalytic activity">
    <reaction evidence="2 8">
        <text>Release of an N-terminal amino acid, preferentially leucine, but not glutamic or aspartic acids.</text>
        <dbReference type="EC" id="3.4.11.10"/>
    </reaction>
</comment>
<dbReference type="PRINTS" id="PR00481">
    <property type="entry name" value="LAMNOPPTDASE"/>
</dbReference>
<dbReference type="SUPFAM" id="SSF53187">
    <property type="entry name" value="Zn-dependent exopeptidases"/>
    <property type="match status" value="1"/>
</dbReference>
<dbReference type="InterPro" id="IPR008283">
    <property type="entry name" value="Peptidase_M17_N"/>
</dbReference>